<dbReference type="eggNOG" id="COG2244">
    <property type="taxonomic scope" value="Bacteria"/>
</dbReference>
<dbReference type="Proteomes" id="UP000007257">
    <property type="component" value="Chromosome"/>
</dbReference>
<proteinExistence type="predicted"/>
<dbReference type="PANTHER" id="PTHR30250">
    <property type="entry name" value="PST FAMILY PREDICTED COLANIC ACID TRANSPORTER"/>
    <property type="match status" value="1"/>
</dbReference>
<feature type="transmembrane region" description="Helical" evidence="6">
    <location>
        <begin position="321"/>
        <end position="345"/>
    </location>
</feature>
<dbReference type="EMBL" id="CP002505">
    <property type="protein sequence ID" value="ADW75157.1"/>
    <property type="molecule type" value="Genomic_DNA"/>
</dbReference>
<reference evidence="7 9" key="2">
    <citation type="journal article" date="2012" name="J. Bacteriol.">
        <title>Complete Genome Sequence of Rahnella sp. Strain Y9602, a Gammaproteobacterium Isolate from Metal- and Radionuclide-Contaminated Soil.</title>
        <authorList>
            <person name="Martinez R.J."/>
            <person name="Bruce D."/>
            <person name="Detter C."/>
            <person name="Goodwin L.A."/>
            <person name="Han J."/>
            <person name="Han C.S."/>
            <person name="Held B."/>
            <person name="Land M.L."/>
            <person name="Mikhailova N."/>
            <person name="Nolan M."/>
            <person name="Pennacchio L."/>
            <person name="Pitluck S."/>
            <person name="Tapia R."/>
            <person name="Woyke T."/>
            <person name="Sobecky P.A."/>
        </authorList>
    </citation>
    <scope>NUCLEOTIDE SEQUENCE [LARGE SCALE GENOMIC DNA]</scope>
    <source>
        <strain evidence="7 9">Y9602</strain>
    </source>
</reference>
<dbReference type="GO" id="GO:0005886">
    <property type="term" value="C:plasma membrane"/>
    <property type="evidence" value="ECO:0007669"/>
    <property type="project" value="UniProtKB-SubCell"/>
</dbReference>
<feature type="transmembrane region" description="Helical" evidence="6">
    <location>
        <begin position="241"/>
        <end position="259"/>
    </location>
</feature>
<organism evidence="7 9">
    <name type="scientific">Rahnella sp. (strain Y9602)</name>
    <dbReference type="NCBI Taxonomy" id="2703885"/>
    <lineage>
        <taxon>Bacteria</taxon>
        <taxon>Pseudomonadati</taxon>
        <taxon>Pseudomonadota</taxon>
        <taxon>Gammaproteobacteria</taxon>
        <taxon>Enterobacterales</taxon>
        <taxon>Yersiniaceae</taxon>
        <taxon>Rahnella</taxon>
    </lineage>
</organism>
<keyword evidence="2" id="KW-1003">Cell membrane</keyword>
<reference evidence="9" key="1">
    <citation type="submission" date="2011-01" db="EMBL/GenBank/DDBJ databases">
        <title>Complete sequence of chromosome of Rahnella sp. Y9602.</title>
        <authorList>
            <consortium name="US DOE Joint Genome Institute"/>
            <person name="Lucas S."/>
            <person name="Copeland A."/>
            <person name="Lapidus A."/>
            <person name="Cheng J.-F."/>
            <person name="Goodwin L."/>
            <person name="Pitluck S."/>
            <person name="Lu M."/>
            <person name="Detter J.C."/>
            <person name="Han C."/>
            <person name="Tapia R."/>
            <person name="Land M."/>
            <person name="Hauser L."/>
            <person name="Kyrpides N."/>
            <person name="Ivanova N."/>
            <person name="Ovchinnikova G."/>
            <person name="Pagani I."/>
            <person name="Sobecky P.A."/>
            <person name="Martinez R.J."/>
            <person name="Woyke T."/>
        </authorList>
    </citation>
    <scope>NUCLEOTIDE SEQUENCE [LARGE SCALE GENOMIC DNA]</scope>
    <source>
        <strain evidence="9">Y9602</strain>
    </source>
</reference>
<dbReference type="EMBL" id="JBHUCJ010000120">
    <property type="protein sequence ID" value="MFD3226920.1"/>
    <property type="molecule type" value="Genomic_DNA"/>
</dbReference>
<dbReference type="KEGG" id="rah:Rahaq_3565"/>
<feature type="transmembrane region" description="Helical" evidence="6">
    <location>
        <begin position="379"/>
        <end position="397"/>
    </location>
</feature>
<keyword evidence="10" id="KW-1185">Reference proteome</keyword>
<keyword evidence="4 6" id="KW-1133">Transmembrane helix</keyword>
<feature type="transmembrane region" description="Helical" evidence="6">
    <location>
        <begin position="105"/>
        <end position="123"/>
    </location>
</feature>
<evidence type="ECO:0000256" key="2">
    <source>
        <dbReference type="ARBA" id="ARBA00022475"/>
    </source>
</evidence>
<evidence type="ECO:0000256" key="6">
    <source>
        <dbReference type="SAM" id="Phobius"/>
    </source>
</evidence>
<evidence type="ECO:0000313" key="8">
    <source>
        <dbReference type="EMBL" id="MFD3226920.1"/>
    </source>
</evidence>
<dbReference type="PANTHER" id="PTHR30250:SF11">
    <property type="entry name" value="O-ANTIGEN TRANSPORTER-RELATED"/>
    <property type="match status" value="1"/>
</dbReference>
<feature type="transmembrane region" description="Helical" evidence="6">
    <location>
        <begin position="163"/>
        <end position="183"/>
    </location>
</feature>
<feature type="transmembrane region" description="Helical" evidence="6">
    <location>
        <begin position="9"/>
        <end position="29"/>
    </location>
</feature>
<dbReference type="HOGENOM" id="CLU_022017_7_0_6"/>
<dbReference type="OrthoDB" id="103403at2"/>
<name>A0A0H3FEC6_RAHSY</name>
<sequence length="405" mass="45821">MRKIFSDSIIYVGGELIVKIFPFLLLPVLSRALGPEQYGKISLFNAYVAVFFVFIGLNASAAIIKYEYTQEDYNSADYFFSSVIISSVAFILCVAGVYAFYPSDIIILAAIAGYFQCIYTNLVSINQSRKEAKKYMTAQVLNAAMSFVITLLFLYCFKVSYEIRVYAIILGFLISIFISSWSNRNWLKQADFCFDTVKKTSSQLLLFGIPLIIHNMSFLARSGLDRIMISNYFSSSTLGNYSASFQLSVIITVVLMALNKALTPHLYSQLKNNKISRKHFTLIFVGYFFLSTLVTILAQLIPEGIYNLVAGEEYKDVKRFVVIMVPAFLSQGFYLIMASTCFFYGKSKAISYCTFTGGVIHCVILFLVCKFMNVFSVPWVLFFSNSFVALLMYITVFRPVTESDQ</sequence>
<feature type="transmembrane region" description="Helical" evidence="6">
    <location>
        <begin position="41"/>
        <end position="66"/>
    </location>
</feature>
<evidence type="ECO:0000313" key="7">
    <source>
        <dbReference type="EMBL" id="ADW75157.1"/>
    </source>
</evidence>
<feature type="transmembrane region" description="Helical" evidence="6">
    <location>
        <begin position="352"/>
        <end position="373"/>
    </location>
</feature>
<keyword evidence="3 6" id="KW-0812">Transmembrane</keyword>
<evidence type="ECO:0000256" key="3">
    <source>
        <dbReference type="ARBA" id="ARBA00022692"/>
    </source>
</evidence>
<evidence type="ECO:0000256" key="4">
    <source>
        <dbReference type="ARBA" id="ARBA00022989"/>
    </source>
</evidence>
<dbReference type="InterPro" id="IPR002797">
    <property type="entry name" value="Polysacc_synth"/>
</dbReference>
<accession>A0A0H3FEC6</accession>
<reference evidence="8 10" key="3">
    <citation type="submission" date="2024-09" db="EMBL/GenBank/DDBJ databases">
        <title>Genomes of Rahnella.</title>
        <authorList>
            <person name="Mnguni F.C."/>
            <person name="Shin G.Y."/>
            <person name="Coutinho T."/>
        </authorList>
    </citation>
    <scope>NUCLEOTIDE SEQUENCE [LARGE SCALE GENOMIC DNA]</scope>
    <source>
        <strain evidence="8 10">20WA0057</strain>
    </source>
</reference>
<evidence type="ECO:0000313" key="10">
    <source>
        <dbReference type="Proteomes" id="UP001598201"/>
    </source>
</evidence>
<dbReference type="Proteomes" id="UP001598201">
    <property type="component" value="Unassembled WGS sequence"/>
</dbReference>
<protein>
    <submittedName>
        <fullName evidence="8">Oligosaccharide flippase family protein</fullName>
    </submittedName>
    <submittedName>
        <fullName evidence="7">Polysaccharide biosynthesis protein</fullName>
    </submittedName>
</protein>
<gene>
    <name evidence="7" type="ordered locus">Rahaq_3565</name>
    <name evidence="8" type="ORF">ACFPK4_25600</name>
</gene>
<feature type="transmembrane region" description="Helical" evidence="6">
    <location>
        <begin position="280"/>
        <end position="301"/>
    </location>
</feature>
<feature type="transmembrane region" description="Helical" evidence="6">
    <location>
        <begin position="78"/>
        <end position="99"/>
    </location>
</feature>
<feature type="transmembrane region" description="Helical" evidence="6">
    <location>
        <begin position="204"/>
        <end position="221"/>
    </location>
</feature>
<dbReference type="Pfam" id="PF01943">
    <property type="entry name" value="Polysacc_synt"/>
    <property type="match status" value="1"/>
</dbReference>
<keyword evidence="5 6" id="KW-0472">Membrane</keyword>
<dbReference type="InterPro" id="IPR050833">
    <property type="entry name" value="Poly_Biosynth_Transport"/>
</dbReference>
<evidence type="ECO:0000256" key="5">
    <source>
        <dbReference type="ARBA" id="ARBA00023136"/>
    </source>
</evidence>
<evidence type="ECO:0000313" key="9">
    <source>
        <dbReference type="Proteomes" id="UP000007257"/>
    </source>
</evidence>
<evidence type="ECO:0000256" key="1">
    <source>
        <dbReference type="ARBA" id="ARBA00004651"/>
    </source>
</evidence>
<dbReference type="AlphaFoldDB" id="A0A0H3FEC6"/>
<comment type="subcellular location">
    <subcellularLocation>
        <location evidence="1">Cell membrane</location>
        <topology evidence="1">Multi-pass membrane protein</topology>
    </subcellularLocation>
</comment>
<dbReference type="RefSeq" id="WP_013576849.1">
    <property type="nucleotide sequence ID" value="NC_015061.1"/>
</dbReference>
<feature type="transmembrane region" description="Helical" evidence="6">
    <location>
        <begin position="135"/>
        <end position="157"/>
    </location>
</feature>